<keyword evidence="3" id="KW-1185">Reference proteome</keyword>
<dbReference type="InterPro" id="IPR057167">
    <property type="entry name" value="DUF7845"/>
</dbReference>
<feature type="domain" description="DUF7845" evidence="1">
    <location>
        <begin position="3"/>
        <end position="342"/>
    </location>
</feature>
<name>A0A1G8SZ12_9EURY</name>
<dbReference type="RefSeq" id="WP_092699207.1">
    <property type="nucleotide sequence ID" value="NZ_FNFC01000002.1"/>
</dbReference>
<dbReference type="EMBL" id="FNFC01000002">
    <property type="protein sequence ID" value="SDJ33760.1"/>
    <property type="molecule type" value="Genomic_DNA"/>
</dbReference>
<gene>
    <name evidence="2" type="ORF">SAMN05216226_102190</name>
</gene>
<protein>
    <recommendedName>
        <fullName evidence="1">DUF7845 domain-containing protein</fullName>
    </recommendedName>
</protein>
<dbReference type="AlphaFoldDB" id="A0A1G8SZ12"/>
<dbReference type="STRING" id="890420.SAMN05216226_102190"/>
<dbReference type="Pfam" id="PF25227">
    <property type="entry name" value="DUF7845"/>
    <property type="match status" value="1"/>
</dbReference>
<proteinExistence type="predicted"/>
<reference evidence="2 3" key="1">
    <citation type="submission" date="2016-10" db="EMBL/GenBank/DDBJ databases">
        <authorList>
            <person name="de Groot N.N."/>
        </authorList>
    </citation>
    <scope>NUCLEOTIDE SEQUENCE [LARGE SCALE GENOMIC DNA]</scope>
    <source>
        <strain evidence="2 3">IBRC-M10015</strain>
    </source>
</reference>
<evidence type="ECO:0000313" key="2">
    <source>
        <dbReference type="EMBL" id="SDJ33760.1"/>
    </source>
</evidence>
<evidence type="ECO:0000313" key="3">
    <source>
        <dbReference type="Proteomes" id="UP000198856"/>
    </source>
</evidence>
<organism evidence="2 3">
    <name type="scientific">Halovenus aranensis</name>
    <dbReference type="NCBI Taxonomy" id="890420"/>
    <lineage>
        <taxon>Archaea</taxon>
        <taxon>Methanobacteriati</taxon>
        <taxon>Methanobacteriota</taxon>
        <taxon>Stenosarchaea group</taxon>
        <taxon>Halobacteria</taxon>
        <taxon>Halobacteriales</taxon>
        <taxon>Haloarculaceae</taxon>
        <taxon>Halovenus</taxon>
    </lineage>
</organism>
<evidence type="ECO:0000259" key="1">
    <source>
        <dbReference type="Pfam" id="PF25227"/>
    </source>
</evidence>
<dbReference type="OrthoDB" id="316855at2157"/>
<dbReference type="Proteomes" id="UP000198856">
    <property type="component" value="Unassembled WGS sequence"/>
</dbReference>
<accession>A0A1G8SZ12</accession>
<sequence length="554" mass="62638">MPQIKPATHEAKGHLYYHPETIHRYNGLDPYWTVGSLLINEFDGYADIQTVLDGEHFDISLNYSKSGFAPRPHDDVEERLYEFELHLQGDGERKCHFNISPRFPEMQHYETGDGISVAFDHLDAREGITVQFQASNLGLDEIPTLLPRALQEIAEAAGTSFDHQYFREPQGGRIEELERYVRITREWNRKLIQQGGLFDRMTMLLSNQKGTKGEYKWDNEKEVGYNTRMEFHSASASKLVPHHSYGKQLKSYLPENPDNFDPEDALYHPKLGVLFRKSLNSSTSLRWCKRDELLDEIDETVINVLHWADIPVDIGDAANNDGSSGSGGGGNTVFVADDHFGVRPRAEAVPLNEDPLPRLEAEQDHLLMTVLRDMNVSDTEIVETVATDGGQPVDDLAESSGYSLSTIYRALQRLDGVLENREGHVRFVSQKIAEEIRGIVQSAEHAIESAADRAAKLFDIEVNQSANSAVSRWLAEYGAEFIPPEGETDRGKVRIDTLMSEYKGAPQPTLQEALDYLYHAWISDNRQRVDVDELLVEVDLARGEHYCAPLKTLR</sequence>